<keyword evidence="5 11" id="KW-0285">Flavoprotein</keyword>
<evidence type="ECO:0000259" key="13">
    <source>
        <dbReference type="SMART" id="SM01228"/>
    </source>
</evidence>
<dbReference type="InterPro" id="IPR020595">
    <property type="entry name" value="MnmG-rel_CS"/>
</dbReference>
<gene>
    <name evidence="11 14" type="primary">mnmG</name>
    <name evidence="11" type="synonym">gidA</name>
    <name evidence="14" type="ORF">ACFQ1U_03510</name>
</gene>
<evidence type="ECO:0000313" key="14">
    <source>
        <dbReference type="EMBL" id="MFD0992262.1"/>
    </source>
</evidence>
<evidence type="ECO:0000256" key="1">
    <source>
        <dbReference type="ARBA" id="ARBA00001974"/>
    </source>
</evidence>
<evidence type="ECO:0000256" key="2">
    <source>
        <dbReference type="ARBA" id="ARBA00003717"/>
    </source>
</evidence>
<feature type="binding site" evidence="11">
    <location>
        <position position="126"/>
    </location>
    <ligand>
        <name>FAD</name>
        <dbReference type="ChEBI" id="CHEBI:57692"/>
    </ligand>
</feature>
<dbReference type="InterPro" id="IPR002218">
    <property type="entry name" value="MnmG-rel"/>
</dbReference>
<sequence>MSLYNTTYDVIVVGGGHAGSEAAAASANMGAHTLLITMNLQNIAQMSCNPAMGGIAKGQIVREIDALGGYSGIVTDKTAIQFKMLNKSKGPAMWSPRAQSDRMQFAECWRTMLEQTENLDFYQDSVNGLVFDGDKIVGVKTALGLEIKAKTIIVTAGTFLNGLIHIGEKTFGGGRAGESASTGITEDLVAKGFESGRMKTGTPPRVDGRSLDYSKMTEQPGDDNPEKFSYSNVTRPLLKQRSCWLTYTNPETHDLLREGFERSPMFNGRIKSTGPRYCPSVEDKINRFAEKTRHPVFVEPEGWNTVEIYVNGFSTSLPEDIQDKAIRAIPGFENVKFFRYGYAIEYDYFPPTQLKHSLETKIIENLFFAGQINGTTGYEEAAAQGLMAGVNAALKTQNKEPFILKRSEAYIGVLIDDLITKGTEEPYRMFTSRAEYRTLLRQDNADLRLTEKAYKIGLASKERMDRVEEKKNKTEALIKFIKELSVKPEEVNSLLASKNLAEVNQSMKLFKIAARPQLSFNDFRVIKKLEDYISEHDIDNEIIEQVEIYLKYSGYIEKEKNNADKLNRLENVPIPSSFDYSKVKSLSYEAREKLSKIQPTSISQASRISGVSPSDISVLLVYMGR</sequence>
<dbReference type="Gene3D" id="1.10.150.570">
    <property type="entry name" value="GidA associated domain, C-terminal subdomain"/>
    <property type="match status" value="1"/>
</dbReference>
<feature type="domain" description="tRNA uridine 5-carboxymethylaminomethyl modification enzyme C-terminal subdomain" evidence="13">
    <location>
        <begin position="550"/>
        <end position="621"/>
    </location>
</feature>
<keyword evidence="6 11" id="KW-0819">tRNA processing</keyword>
<evidence type="ECO:0000256" key="5">
    <source>
        <dbReference type="ARBA" id="ARBA00022630"/>
    </source>
</evidence>
<comment type="subcellular location">
    <subcellularLocation>
        <location evidence="11">Cytoplasm</location>
    </subcellularLocation>
</comment>
<keyword evidence="7 11" id="KW-0274">FAD</keyword>
<evidence type="ECO:0000256" key="6">
    <source>
        <dbReference type="ARBA" id="ARBA00022694"/>
    </source>
</evidence>
<dbReference type="EMBL" id="JBHTJR010000020">
    <property type="protein sequence ID" value="MFD0992262.1"/>
    <property type="molecule type" value="Genomic_DNA"/>
</dbReference>
<dbReference type="InterPro" id="IPR049312">
    <property type="entry name" value="GIDA_C_N"/>
</dbReference>
<evidence type="ECO:0000313" key="15">
    <source>
        <dbReference type="Proteomes" id="UP001597062"/>
    </source>
</evidence>
<accession>A0ABW3JP73</accession>
<comment type="cofactor">
    <cofactor evidence="1 11">
        <name>FAD</name>
        <dbReference type="ChEBI" id="CHEBI:57692"/>
    </cofactor>
</comment>
<evidence type="ECO:0000256" key="12">
    <source>
        <dbReference type="SAM" id="MobiDB-lite"/>
    </source>
</evidence>
<feature type="region of interest" description="Disordered" evidence="12">
    <location>
        <begin position="195"/>
        <end position="229"/>
    </location>
</feature>
<keyword evidence="11" id="KW-0963">Cytoplasm</keyword>
<keyword evidence="8 11" id="KW-0520">NAD</keyword>
<comment type="similarity">
    <text evidence="3 11">Belongs to the MnmG family.</text>
</comment>
<dbReference type="RefSeq" id="WP_386105367.1">
    <property type="nucleotide sequence ID" value="NZ_JBHTJR010000020.1"/>
</dbReference>
<organism evidence="14 15">
    <name type="scientific">Tenacibaculum geojense</name>
    <dbReference type="NCBI Taxonomy" id="915352"/>
    <lineage>
        <taxon>Bacteria</taxon>
        <taxon>Pseudomonadati</taxon>
        <taxon>Bacteroidota</taxon>
        <taxon>Flavobacteriia</taxon>
        <taxon>Flavobacteriales</taxon>
        <taxon>Flavobacteriaceae</taxon>
        <taxon>Tenacibaculum</taxon>
    </lineage>
</organism>
<comment type="caution">
    <text evidence="14">The sequence shown here is derived from an EMBL/GenBank/DDBJ whole genome shotgun (WGS) entry which is preliminary data.</text>
</comment>
<dbReference type="InterPro" id="IPR004416">
    <property type="entry name" value="MnmG"/>
</dbReference>
<feature type="binding site" evidence="11">
    <location>
        <begin position="14"/>
        <end position="19"/>
    </location>
    <ligand>
        <name>FAD</name>
        <dbReference type="ChEBI" id="CHEBI:57692"/>
    </ligand>
</feature>
<dbReference type="SMART" id="SM01228">
    <property type="entry name" value="GIDA_assoc_3"/>
    <property type="match status" value="1"/>
</dbReference>
<feature type="binding site" evidence="11">
    <location>
        <position position="371"/>
    </location>
    <ligand>
        <name>FAD</name>
        <dbReference type="ChEBI" id="CHEBI:57692"/>
    </ligand>
</feature>
<dbReference type="Pfam" id="PF21680">
    <property type="entry name" value="GIDA_C_1st"/>
    <property type="match status" value="1"/>
</dbReference>
<dbReference type="InterPro" id="IPR047001">
    <property type="entry name" value="MnmG_C_subdom"/>
</dbReference>
<feature type="binding site" evidence="11">
    <location>
        <begin position="274"/>
        <end position="288"/>
    </location>
    <ligand>
        <name>NAD(+)</name>
        <dbReference type="ChEBI" id="CHEBI:57540"/>
    </ligand>
</feature>
<comment type="subunit">
    <text evidence="9 11">Homodimer. Heterotetramer of two MnmE and two MnmG subunits.</text>
</comment>
<proteinExistence type="inferred from homology"/>
<dbReference type="Gene3D" id="3.50.50.60">
    <property type="entry name" value="FAD/NAD(P)-binding domain"/>
    <property type="match status" value="2"/>
</dbReference>
<dbReference type="Proteomes" id="UP001597062">
    <property type="component" value="Unassembled WGS sequence"/>
</dbReference>
<comment type="function">
    <text evidence="2 11">NAD-binding protein involved in the addition of a carboxymethylaminomethyl (cmnm) group at the wobble position (U34) of certain tRNAs, forming tRNA-cmnm(5)s(2)U34.</text>
</comment>
<name>A0ABW3JP73_9FLAO</name>
<dbReference type="Pfam" id="PF13932">
    <property type="entry name" value="SAM_GIDA_C"/>
    <property type="match status" value="1"/>
</dbReference>
<evidence type="ECO:0000256" key="8">
    <source>
        <dbReference type="ARBA" id="ARBA00023027"/>
    </source>
</evidence>
<evidence type="ECO:0000256" key="11">
    <source>
        <dbReference type="HAMAP-Rule" id="MF_00129"/>
    </source>
</evidence>
<dbReference type="InterPro" id="IPR026904">
    <property type="entry name" value="MnmG_C"/>
</dbReference>
<dbReference type="NCBIfam" id="TIGR00136">
    <property type="entry name" value="mnmG_gidA"/>
    <property type="match status" value="1"/>
</dbReference>
<evidence type="ECO:0000256" key="9">
    <source>
        <dbReference type="ARBA" id="ARBA00025948"/>
    </source>
</evidence>
<dbReference type="SUPFAM" id="SSF51905">
    <property type="entry name" value="FAD/NAD(P)-binding domain"/>
    <property type="match status" value="1"/>
</dbReference>
<dbReference type="PROSITE" id="PS01281">
    <property type="entry name" value="GIDA_2"/>
    <property type="match status" value="1"/>
</dbReference>
<dbReference type="InterPro" id="IPR036188">
    <property type="entry name" value="FAD/NAD-bd_sf"/>
</dbReference>
<dbReference type="InterPro" id="IPR040131">
    <property type="entry name" value="MnmG_N"/>
</dbReference>
<dbReference type="Pfam" id="PF01134">
    <property type="entry name" value="GIDA"/>
    <property type="match status" value="1"/>
</dbReference>
<dbReference type="PANTHER" id="PTHR11806">
    <property type="entry name" value="GLUCOSE INHIBITED DIVISION PROTEIN A"/>
    <property type="match status" value="1"/>
</dbReference>
<evidence type="ECO:0000256" key="7">
    <source>
        <dbReference type="ARBA" id="ARBA00022827"/>
    </source>
</evidence>
<evidence type="ECO:0000256" key="10">
    <source>
        <dbReference type="ARBA" id="ARBA00031800"/>
    </source>
</evidence>
<dbReference type="PROSITE" id="PS01280">
    <property type="entry name" value="GIDA_1"/>
    <property type="match status" value="1"/>
</dbReference>
<protein>
    <recommendedName>
        <fullName evidence="4 11">tRNA uridine 5-carboxymethylaminomethyl modification enzyme MnmG</fullName>
    </recommendedName>
    <alternativeName>
        <fullName evidence="10 11">Glucose-inhibited division protein A</fullName>
    </alternativeName>
</protein>
<keyword evidence="15" id="KW-1185">Reference proteome</keyword>
<evidence type="ECO:0000256" key="4">
    <source>
        <dbReference type="ARBA" id="ARBA00020461"/>
    </source>
</evidence>
<dbReference type="Gene3D" id="1.10.10.1800">
    <property type="entry name" value="tRNA uridine 5-carboxymethylaminomethyl modification enzyme MnmG/GidA"/>
    <property type="match status" value="1"/>
</dbReference>
<dbReference type="HAMAP" id="MF_00129">
    <property type="entry name" value="MnmG_GidA"/>
    <property type="match status" value="1"/>
</dbReference>
<dbReference type="InterPro" id="IPR044920">
    <property type="entry name" value="MnmG_C_subdom_sf"/>
</dbReference>
<feature type="binding site" evidence="11">
    <location>
        <position position="181"/>
    </location>
    <ligand>
        <name>FAD</name>
        <dbReference type="ChEBI" id="CHEBI:57692"/>
    </ligand>
</feature>
<evidence type="ECO:0000256" key="3">
    <source>
        <dbReference type="ARBA" id="ARBA00007653"/>
    </source>
</evidence>
<dbReference type="PANTHER" id="PTHR11806:SF0">
    <property type="entry name" value="PROTEIN MTO1 HOMOLOG, MITOCHONDRIAL"/>
    <property type="match status" value="1"/>
</dbReference>
<reference evidence="15" key="1">
    <citation type="journal article" date="2019" name="Int. J. Syst. Evol. Microbiol.">
        <title>The Global Catalogue of Microorganisms (GCM) 10K type strain sequencing project: providing services to taxonomists for standard genome sequencing and annotation.</title>
        <authorList>
            <consortium name="The Broad Institute Genomics Platform"/>
            <consortium name="The Broad Institute Genome Sequencing Center for Infectious Disease"/>
            <person name="Wu L."/>
            <person name="Ma J."/>
        </authorList>
    </citation>
    <scope>NUCLEOTIDE SEQUENCE [LARGE SCALE GENOMIC DNA]</scope>
    <source>
        <strain evidence="15">CCUG 60527</strain>
    </source>
</reference>